<feature type="compositionally biased region" description="Basic residues" evidence="1">
    <location>
        <begin position="404"/>
        <end position="415"/>
    </location>
</feature>
<comment type="caution">
    <text evidence="2">The sequence shown here is derived from an EMBL/GenBank/DDBJ whole genome shotgun (WGS) entry which is preliminary data.</text>
</comment>
<evidence type="ECO:0000313" key="2">
    <source>
        <dbReference type="EMBL" id="KAK6363168.1"/>
    </source>
</evidence>
<reference evidence="2 3" key="1">
    <citation type="submission" date="2019-10" db="EMBL/GenBank/DDBJ databases">
        <authorList>
            <person name="Palmer J.M."/>
        </authorList>
    </citation>
    <scope>NUCLEOTIDE SEQUENCE [LARGE SCALE GENOMIC DNA]</scope>
    <source>
        <strain evidence="2 3">TWF730</strain>
    </source>
</reference>
<evidence type="ECO:0000313" key="3">
    <source>
        <dbReference type="Proteomes" id="UP001373714"/>
    </source>
</evidence>
<accession>A0AAV9VPB0</accession>
<feature type="compositionally biased region" description="Basic and acidic residues" evidence="1">
    <location>
        <begin position="335"/>
        <end position="345"/>
    </location>
</feature>
<keyword evidence="3" id="KW-1185">Reference proteome</keyword>
<feature type="compositionally biased region" description="Acidic residues" evidence="1">
    <location>
        <begin position="356"/>
        <end position="368"/>
    </location>
</feature>
<dbReference type="GO" id="GO:0006360">
    <property type="term" value="P:transcription by RNA polymerase I"/>
    <property type="evidence" value="ECO:0007669"/>
    <property type="project" value="InterPro"/>
</dbReference>
<feature type="region of interest" description="Disordered" evidence="1">
    <location>
        <begin position="261"/>
        <end position="284"/>
    </location>
</feature>
<dbReference type="InterPro" id="IPR013240">
    <property type="entry name" value="DNA-dir_RNA_pol1_su_RPA34"/>
</dbReference>
<dbReference type="PANTHER" id="PTHR28155">
    <property type="entry name" value="ACR243WP"/>
    <property type="match status" value="1"/>
</dbReference>
<dbReference type="AlphaFoldDB" id="A0AAV9VPB0"/>
<organism evidence="2 3">
    <name type="scientific">Orbilia blumenaviensis</name>
    <dbReference type="NCBI Taxonomy" id="1796055"/>
    <lineage>
        <taxon>Eukaryota</taxon>
        <taxon>Fungi</taxon>
        <taxon>Dikarya</taxon>
        <taxon>Ascomycota</taxon>
        <taxon>Pezizomycotina</taxon>
        <taxon>Orbiliomycetes</taxon>
        <taxon>Orbiliales</taxon>
        <taxon>Orbiliaceae</taxon>
        <taxon>Orbilia</taxon>
    </lineage>
</organism>
<proteinExistence type="predicted"/>
<feature type="compositionally biased region" description="Basic and acidic residues" evidence="1">
    <location>
        <begin position="379"/>
        <end position="403"/>
    </location>
</feature>
<feature type="region of interest" description="Disordered" evidence="1">
    <location>
        <begin position="1"/>
        <end position="156"/>
    </location>
</feature>
<gene>
    <name evidence="2" type="ORF">TWF730_000613</name>
</gene>
<dbReference type="Proteomes" id="UP001373714">
    <property type="component" value="Unassembled WGS sequence"/>
</dbReference>
<feature type="region of interest" description="Disordered" evidence="1">
    <location>
        <begin position="313"/>
        <end position="415"/>
    </location>
</feature>
<dbReference type="InterPro" id="IPR053263">
    <property type="entry name" value="Euk_RPA34_RNAP_subunit"/>
</dbReference>
<feature type="compositionally biased region" description="Acidic residues" evidence="1">
    <location>
        <begin position="121"/>
        <end position="139"/>
    </location>
</feature>
<feature type="compositionally biased region" description="Acidic residues" evidence="1">
    <location>
        <begin position="314"/>
        <end position="324"/>
    </location>
</feature>
<dbReference type="PANTHER" id="PTHR28155:SF1">
    <property type="entry name" value="DNA-DIRECTED RNA POLYMERASE I SUBUNIT RPA34.5-DOMAIN-CONTAINING PROTEIN"/>
    <property type="match status" value="1"/>
</dbReference>
<feature type="compositionally biased region" description="Basic and acidic residues" evidence="1">
    <location>
        <begin position="82"/>
        <end position="95"/>
    </location>
</feature>
<sequence>MSSKSTSKSATTPTTKSPRRSKSKPAKSSEYVDDSDLDSDEPMTDAPPAKKATEKATEKTSKKRNRDGSEKVNGAGSSSSKKGKESAKASDLKSAKDKKKSQKLVEVVEESSEEESKSESSEEESDKEESEEGDSDSEVSEPAKTSTSTQFKLPLDKDVPAGFLPLDVTSSGSISSSLGGKQVFLFTTPSKFNFSDVKKMKLHSGLEGETIESGDVKFTIRRSTDSVSSSMKVMVPRPGKKGYQLASVAPTAQYLITEAPPSGRTKVGEQGLPPPPRKQPEGLRMRFMPAGYGEESDYSINEAVLPKKDLVANGDEDVVMDEAEPVVVTPKKSKKSESHVSETPKEKKKKSKVVEEIVEDDIPEEQELEPEKKKKSKKDKKDKSKDEDGKKEKKSKRDEEGKKEKKKHKKEKAEA</sequence>
<dbReference type="Gene3D" id="6.20.250.70">
    <property type="match status" value="1"/>
</dbReference>
<evidence type="ECO:0000256" key="1">
    <source>
        <dbReference type="SAM" id="MobiDB-lite"/>
    </source>
</evidence>
<protein>
    <submittedName>
        <fullName evidence="2">Uncharacterized protein</fullName>
    </submittedName>
</protein>
<feature type="compositionally biased region" description="Acidic residues" evidence="1">
    <location>
        <begin position="31"/>
        <end position="43"/>
    </location>
</feature>
<dbReference type="Pfam" id="PF08208">
    <property type="entry name" value="RNA_polI_A34"/>
    <property type="match status" value="1"/>
</dbReference>
<feature type="compositionally biased region" description="Low complexity" evidence="1">
    <location>
        <begin position="1"/>
        <end position="16"/>
    </location>
</feature>
<dbReference type="EMBL" id="JAVHNS010000001">
    <property type="protein sequence ID" value="KAK6363168.1"/>
    <property type="molecule type" value="Genomic_DNA"/>
</dbReference>
<feature type="compositionally biased region" description="Basic and acidic residues" evidence="1">
    <location>
        <begin position="51"/>
        <end position="70"/>
    </location>
</feature>
<name>A0AAV9VPB0_9PEZI</name>